<comment type="subunit">
    <text evidence="2">DNA polymerase III contains a core (composed of alpha, epsilon and theta chains) that associates with a tau subunit. This core dimerizes to form the POLIII' complex. PolIII' associates with the gamma complex (composed of gamma, delta, delta', psi and chi chains) and with the beta chain to form the complete DNA polymerase III complex.</text>
</comment>
<protein>
    <submittedName>
        <fullName evidence="4">WYL domain-containing protein</fullName>
    </submittedName>
</protein>
<dbReference type="PROSITE" id="PS52050">
    <property type="entry name" value="WYL"/>
    <property type="match status" value="1"/>
</dbReference>
<dbReference type="GO" id="GO:0005829">
    <property type="term" value="C:cytosol"/>
    <property type="evidence" value="ECO:0007669"/>
    <property type="project" value="TreeGrafter"/>
</dbReference>
<sequence>MGTWPSPTTSLDELAFTFVDVETTGLDPTTGDRVCEIALLRVHGRTEVARFESLVHPQRPMPSGALAVHGITDAMLADAPSFATLLPEIYALLQDAVLVAHNARFDVGFLRHEWQRAGQTFPFLAVADTLALAQARYRFRHNSLSAIAGELGVIPTALHRAMADVETTWQVWQRFIADMRQDGPVTLAQVLYPNSRHTGEALASMITALQDAIRTGDPLQLRYQPDKAATTVRTVQPLEVYYERGHGYVRAFCHLRQEERHFRLDRIGELTTLPRQEVSDC</sequence>
<dbReference type="InterPro" id="IPR036397">
    <property type="entry name" value="RNaseH_sf"/>
</dbReference>
<evidence type="ECO:0000256" key="1">
    <source>
        <dbReference type="ARBA" id="ARBA00025483"/>
    </source>
</evidence>
<dbReference type="CDD" id="cd06127">
    <property type="entry name" value="DEDDh"/>
    <property type="match status" value="1"/>
</dbReference>
<organism evidence="4 5">
    <name type="scientific">Tectimicrobiota bacterium</name>
    <dbReference type="NCBI Taxonomy" id="2528274"/>
    <lineage>
        <taxon>Bacteria</taxon>
        <taxon>Pseudomonadati</taxon>
        <taxon>Nitrospinota/Tectimicrobiota group</taxon>
        <taxon>Candidatus Tectimicrobiota</taxon>
    </lineage>
</organism>
<dbReference type="Pfam" id="PF13280">
    <property type="entry name" value="WYL"/>
    <property type="match status" value="1"/>
</dbReference>
<dbReference type="SUPFAM" id="SSF53098">
    <property type="entry name" value="Ribonuclease H-like"/>
    <property type="match status" value="1"/>
</dbReference>
<dbReference type="GO" id="GO:0003887">
    <property type="term" value="F:DNA-directed DNA polymerase activity"/>
    <property type="evidence" value="ECO:0007669"/>
    <property type="project" value="InterPro"/>
</dbReference>
<dbReference type="Proteomes" id="UP000712673">
    <property type="component" value="Unassembled WGS sequence"/>
</dbReference>
<dbReference type="Gene3D" id="3.30.420.10">
    <property type="entry name" value="Ribonuclease H-like superfamily/Ribonuclease H"/>
    <property type="match status" value="1"/>
</dbReference>
<dbReference type="InterPro" id="IPR012337">
    <property type="entry name" value="RNaseH-like_sf"/>
</dbReference>
<dbReference type="Pfam" id="PF00929">
    <property type="entry name" value="RNase_T"/>
    <property type="match status" value="1"/>
</dbReference>
<dbReference type="InterPro" id="IPR013520">
    <property type="entry name" value="Ribonucl_H"/>
</dbReference>
<dbReference type="EMBL" id="VGLS01000112">
    <property type="protein sequence ID" value="MBM3223227.1"/>
    <property type="molecule type" value="Genomic_DNA"/>
</dbReference>
<dbReference type="SMART" id="SM00479">
    <property type="entry name" value="EXOIII"/>
    <property type="match status" value="1"/>
</dbReference>
<evidence type="ECO:0000313" key="4">
    <source>
        <dbReference type="EMBL" id="MBM3223227.1"/>
    </source>
</evidence>
<dbReference type="PANTHER" id="PTHR30231">
    <property type="entry name" value="DNA POLYMERASE III SUBUNIT EPSILON"/>
    <property type="match status" value="1"/>
</dbReference>
<gene>
    <name evidence="4" type="ORF">FJZ47_05400</name>
</gene>
<dbReference type="AlphaFoldDB" id="A0A938B012"/>
<proteinExistence type="predicted"/>
<dbReference type="GO" id="GO:0008408">
    <property type="term" value="F:3'-5' exonuclease activity"/>
    <property type="evidence" value="ECO:0007669"/>
    <property type="project" value="TreeGrafter"/>
</dbReference>
<evidence type="ECO:0000313" key="5">
    <source>
        <dbReference type="Proteomes" id="UP000712673"/>
    </source>
</evidence>
<dbReference type="InterPro" id="IPR026881">
    <property type="entry name" value="WYL_dom"/>
</dbReference>
<feature type="domain" description="Exonuclease" evidence="3">
    <location>
        <begin position="15"/>
        <end position="181"/>
    </location>
</feature>
<comment type="function">
    <text evidence="1">DNA polymerase III is a complex, multichain enzyme responsible for most of the replicative synthesis in bacteria. The epsilon subunit contain the editing function and is a proofreading 3'-5' exonuclease.</text>
</comment>
<dbReference type="FunFam" id="3.30.420.10:FF:000045">
    <property type="entry name" value="3'-5' exonuclease DinG"/>
    <property type="match status" value="1"/>
</dbReference>
<reference evidence="4" key="1">
    <citation type="submission" date="2019-03" db="EMBL/GenBank/DDBJ databases">
        <title>Lake Tanganyika Metagenome-Assembled Genomes (MAGs).</title>
        <authorList>
            <person name="Tran P."/>
        </authorList>
    </citation>
    <scope>NUCLEOTIDE SEQUENCE</scope>
    <source>
        <strain evidence="4">K_DeepCast_65m_m2_066</strain>
    </source>
</reference>
<comment type="caution">
    <text evidence="4">The sequence shown here is derived from an EMBL/GenBank/DDBJ whole genome shotgun (WGS) entry which is preliminary data.</text>
</comment>
<dbReference type="InterPro" id="IPR006054">
    <property type="entry name" value="DnaQ"/>
</dbReference>
<dbReference type="NCBIfam" id="TIGR00573">
    <property type="entry name" value="dnaq"/>
    <property type="match status" value="1"/>
</dbReference>
<evidence type="ECO:0000259" key="3">
    <source>
        <dbReference type="SMART" id="SM00479"/>
    </source>
</evidence>
<dbReference type="GO" id="GO:0045004">
    <property type="term" value="P:DNA replication proofreading"/>
    <property type="evidence" value="ECO:0007669"/>
    <property type="project" value="TreeGrafter"/>
</dbReference>
<dbReference type="PANTHER" id="PTHR30231:SF41">
    <property type="entry name" value="DNA POLYMERASE III SUBUNIT EPSILON"/>
    <property type="match status" value="1"/>
</dbReference>
<dbReference type="GO" id="GO:0003677">
    <property type="term" value="F:DNA binding"/>
    <property type="evidence" value="ECO:0007669"/>
    <property type="project" value="InterPro"/>
</dbReference>
<evidence type="ECO:0000256" key="2">
    <source>
        <dbReference type="ARBA" id="ARBA00026073"/>
    </source>
</evidence>
<name>A0A938B012_UNCTE</name>
<accession>A0A938B012</accession>